<evidence type="ECO:0000313" key="3">
    <source>
        <dbReference type="Proteomes" id="UP000054485"/>
    </source>
</evidence>
<sequence>MIFITYRVTIIAGRTCTLPSTRGMSTTQADIQELPERVTKTSGTGGDGRGGKG</sequence>
<reference evidence="2 3" key="1">
    <citation type="submission" date="2014-04" db="EMBL/GenBank/DDBJ databases">
        <authorList>
            <consortium name="DOE Joint Genome Institute"/>
            <person name="Kuo A."/>
            <person name="Ruytinx J."/>
            <person name="Rineau F."/>
            <person name="Colpaert J."/>
            <person name="Kohler A."/>
            <person name="Nagy L.G."/>
            <person name="Floudas D."/>
            <person name="Copeland A."/>
            <person name="Barry K.W."/>
            <person name="Cichocki N."/>
            <person name="Veneault-Fourrey C."/>
            <person name="LaButti K."/>
            <person name="Lindquist E.A."/>
            <person name="Lipzen A."/>
            <person name="Lundell T."/>
            <person name="Morin E."/>
            <person name="Murat C."/>
            <person name="Sun H."/>
            <person name="Tunlid A."/>
            <person name="Henrissat B."/>
            <person name="Grigoriev I.V."/>
            <person name="Hibbett D.S."/>
            <person name="Martin F."/>
            <person name="Nordberg H.P."/>
            <person name="Cantor M.N."/>
            <person name="Hua S.X."/>
        </authorList>
    </citation>
    <scope>NUCLEOTIDE SEQUENCE [LARGE SCALE GENOMIC DNA]</scope>
    <source>
        <strain evidence="2 3">UH-Slu-Lm8-n1</strain>
    </source>
</reference>
<feature type="compositionally biased region" description="Polar residues" evidence="1">
    <location>
        <begin position="18"/>
        <end position="30"/>
    </location>
</feature>
<reference evidence="3" key="2">
    <citation type="submission" date="2015-01" db="EMBL/GenBank/DDBJ databases">
        <title>Evolutionary Origins and Diversification of the Mycorrhizal Mutualists.</title>
        <authorList>
            <consortium name="DOE Joint Genome Institute"/>
            <consortium name="Mycorrhizal Genomics Consortium"/>
            <person name="Kohler A."/>
            <person name="Kuo A."/>
            <person name="Nagy L.G."/>
            <person name="Floudas D."/>
            <person name="Copeland A."/>
            <person name="Barry K.W."/>
            <person name="Cichocki N."/>
            <person name="Veneault-Fourrey C."/>
            <person name="LaButti K."/>
            <person name="Lindquist E.A."/>
            <person name="Lipzen A."/>
            <person name="Lundell T."/>
            <person name="Morin E."/>
            <person name="Murat C."/>
            <person name="Riley R."/>
            <person name="Ohm R."/>
            <person name="Sun H."/>
            <person name="Tunlid A."/>
            <person name="Henrissat B."/>
            <person name="Grigoriev I.V."/>
            <person name="Hibbett D.S."/>
            <person name="Martin F."/>
        </authorList>
    </citation>
    <scope>NUCLEOTIDE SEQUENCE [LARGE SCALE GENOMIC DNA]</scope>
    <source>
        <strain evidence="3">UH-Slu-Lm8-n1</strain>
    </source>
</reference>
<evidence type="ECO:0000313" key="2">
    <source>
        <dbReference type="EMBL" id="KIK45947.1"/>
    </source>
</evidence>
<dbReference type="InParanoid" id="A0A0D0BJ25"/>
<name>A0A0D0BJ25_9AGAM</name>
<protein>
    <submittedName>
        <fullName evidence="2">Uncharacterized protein</fullName>
    </submittedName>
</protein>
<dbReference type="EMBL" id="KN835165">
    <property type="protein sequence ID" value="KIK45947.1"/>
    <property type="molecule type" value="Genomic_DNA"/>
</dbReference>
<evidence type="ECO:0000256" key="1">
    <source>
        <dbReference type="SAM" id="MobiDB-lite"/>
    </source>
</evidence>
<accession>A0A0D0BJ25</accession>
<dbReference type="Proteomes" id="UP000054485">
    <property type="component" value="Unassembled WGS sequence"/>
</dbReference>
<dbReference type="AlphaFoldDB" id="A0A0D0BJ25"/>
<gene>
    <name evidence="2" type="ORF">CY34DRAFT_800958</name>
</gene>
<keyword evidence="3" id="KW-1185">Reference proteome</keyword>
<proteinExistence type="predicted"/>
<feature type="region of interest" description="Disordered" evidence="1">
    <location>
        <begin position="18"/>
        <end position="53"/>
    </location>
</feature>
<feature type="compositionally biased region" description="Gly residues" evidence="1">
    <location>
        <begin position="43"/>
        <end position="53"/>
    </location>
</feature>
<dbReference type="HOGENOM" id="CLU_3070260_0_0_1"/>
<organism evidence="2 3">
    <name type="scientific">Suillus luteus UH-Slu-Lm8-n1</name>
    <dbReference type="NCBI Taxonomy" id="930992"/>
    <lineage>
        <taxon>Eukaryota</taxon>
        <taxon>Fungi</taxon>
        <taxon>Dikarya</taxon>
        <taxon>Basidiomycota</taxon>
        <taxon>Agaricomycotina</taxon>
        <taxon>Agaricomycetes</taxon>
        <taxon>Agaricomycetidae</taxon>
        <taxon>Boletales</taxon>
        <taxon>Suillineae</taxon>
        <taxon>Suillaceae</taxon>
        <taxon>Suillus</taxon>
    </lineage>
</organism>